<dbReference type="EMBL" id="QNQU01000010">
    <property type="protein sequence ID" value="RBQ06810.1"/>
    <property type="molecule type" value="Genomic_DNA"/>
</dbReference>
<dbReference type="Proteomes" id="UP000252081">
    <property type="component" value="Unassembled WGS sequence"/>
</dbReference>
<dbReference type="AlphaFoldDB" id="A0A366KZ62"/>
<dbReference type="PROSITE" id="PS51257">
    <property type="entry name" value="PROKAR_LIPOPROTEIN"/>
    <property type="match status" value="1"/>
</dbReference>
<dbReference type="PANTHER" id="PTHR42852">
    <property type="entry name" value="THIOL:DISULFIDE INTERCHANGE PROTEIN DSBE"/>
    <property type="match status" value="1"/>
</dbReference>
<dbReference type="InterPro" id="IPR013740">
    <property type="entry name" value="Redoxin"/>
</dbReference>
<dbReference type="CDD" id="cd02966">
    <property type="entry name" value="TlpA_like_family"/>
    <property type="match status" value="1"/>
</dbReference>
<name>A0A366KZ62_9SPHI</name>
<gene>
    <name evidence="2" type="ORF">DRW42_13665</name>
</gene>
<evidence type="ECO:0000313" key="2">
    <source>
        <dbReference type="EMBL" id="RBQ06810.1"/>
    </source>
</evidence>
<dbReference type="PROSITE" id="PS51352">
    <property type="entry name" value="THIOREDOXIN_2"/>
    <property type="match status" value="1"/>
</dbReference>
<dbReference type="InterPro" id="IPR036249">
    <property type="entry name" value="Thioredoxin-like_sf"/>
</dbReference>
<accession>A0A366KZ62</accession>
<organism evidence="2 3">
    <name type="scientific">Pedobacter miscanthi</name>
    <dbReference type="NCBI Taxonomy" id="2259170"/>
    <lineage>
        <taxon>Bacteria</taxon>
        <taxon>Pseudomonadati</taxon>
        <taxon>Bacteroidota</taxon>
        <taxon>Sphingobacteriia</taxon>
        <taxon>Sphingobacteriales</taxon>
        <taxon>Sphingobacteriaceae</taxon>
        <taxon>Pedobacter</taxon>
    </lineage>
</organism>
<dbReference type="InterPro" id="IPR013766">
    <property type="entry name" value="Thioredoxin_domain"/>
</dbReference>
<dbReference type="SUPFAM" id="SSF52833">
    <property type="entry name" value="Thioredoxin-like"/>
    <property type="match status" value="1"/>
</dbReference>
<dbReference type="Pfam" id="PF08534">
    <property type="entry name" value="Redoxin"/>
    <property type="match status" value="1"/>
</dbReference>
<proteinExistence type="predicted"/>
<feature type="domain" description="Thioredoxin" evidence="1">
    <location>
        <begin position="28"/>
        <end position="171"/>
    </location>
</feature>
<dbReference type="InterPro" id="IPR050553">
    <property type="entry name" value="Thioredoxin_ResA/DsbE_sf"/>
</dbReference>
<reference evidence="2 3" key="1">
    <citation type="submission" date="2018-07" db="EMBL/GenBank/DDBJ databases">
        <title>A draft genome of a endophytic bacteria, a new species of Pedobacter.</title>
        <authorList>
            <person name="Zhang Z.D."/>
            <person name="Chen Z.J."/>
        </authorList>
    </citation>
    <scope>NUCLEOTIDE SEQUENCE [LARGE SCALE GENOMIC DNA]</scope>
    <source>
        <strain evidence="2 3">RS10</strain>
    </source>
</reference>
<evidence type="ECO:0000313" key="3">
    <source>
        <dbReference type="Proteomes" id="UP000252081"/>
    </source>
</evidence>
<sequence>MVTKFTTTVMALIIGCYYTTYAQKQSPLQIGDKLPDLEVITYSGKKIRLAELYQKTPLIIDFWATWCVPCIKEIRLMDSLNQKQPGKFNVILATDQTKEVISQYMKRPANNDFTAISERIVPWDTLLRKMFPHRGIPHNVWIDRDGIVRAITSGEEISEKNLLAFSRDPAALAVRTKKDNFTFRPEEPFHLADSIYTYRSIVSAFVPGIPSGEKSPQRGMMKEYTQFNQSITRALWGAYSQFNTGIRPIMLELHTRDSSRFFGPKTRDTSFYKKYPYQDRGDWERKNLFCYSLTMPGMTPDSLFTSYIYSDIERIFMVKAKIVSRKIPCIVVSKGKGQMLPRAANPKLAPQFTFTTDHKLIVRNSNIPELLDFLFRRIPPGTLPYPFIDRTASNDLRFDIDLDYSDAPGIALSGVKPEMLYQELAKYGLTFKLQNEFFPILQINDLR</sequence>
<evidence type="ECO:0000259" key="1">
    <source>
        <dbReference type="PROSITE" id="PS51352"/>
    </source>
</evidence>
<comment type="caution">
    <text evidence="2">The sequence shown here is derived from an EMBL/GenBank/DDBJ whole genome shotgun (WGS) entry which is preliminary data.</text>
</comment>
<keyword evidence="3" id="KW-1185">Reference proteome</keyword>
<dbReference type="GO" id="GO:0016491">
    <property type="term" value="F:oxidoreductase activity"/>
    <property type="evidence" value="ECO:0007669"/>
    <property type="project" value="InterPro"/>
</dbReference>
<dbReference type="Gene3D" id="3.40.30.10">
    <property type="entry name" value="Glutaredoxin"/>
    <property type="match status" value="1"/>
</dbReference>
<dbReference type="PANTHER" id="PTHR42852:SF13">
    <property type="entry name" value="PROTEIN DIPZ"/>
    <property type="match status" value="1"/>
</dbReference>
<protein>
    <recommendedName>
        <fullName evidence="1">Thioredoxin domain-containing protein</fullName>
    </recommendedName>
</protein>